<comment type="caution">
    <text evidence="1">The sequence shown here is derived from an EMBL/GenBank/DDBJ whole genome shotgun (WGS) entry which is preliminary data.</text>
</comment>
<keyword evidence="2" id="KW-1185">Reference proteome</keyword>
<proteinExistence type="predicted"/>
<reference evidence="1" key="2">
    <citation type="submission" date="2020-09" db="EMBL/GenBank/DDBJ databases">
        <authorList>
            <person name="Sun Q."/>
            <person name="Sedlacek I."/>
        </authorList>
    </citation>
    <scope>NUCLEOTIDE SEQUENCE</scope>
    <source>
        <strain evidence="1">CCM 7684</strain>
    </source>
</reference>
<protein>
    <submittedName>
        <fullName evidence="1">Uncharacterized protein</fullName>
    </submittedName>
</protein>
<dbReference type="Proteomes" id="UP000602745">
    <property type="component" value="Unassembled WGS sequence"/>
</dbReference>
<name>A0A8J2VM03_9RHOB</name>
<evidence type="ECO:0000313" key="1">
    <source>
        <dbReference type="EMBL" id="GGE31210.1"/>
    </source>
</evidence>
<evidence type="ECO:0000313" key="2">
    <source>
        <dbReference type="Proteomes" id="UP000602745"/>
    </source>
</evidence>
<sequence length="58" mass="6529">MIKGISEAKQQEGFWSFFDGRERPASRFPERGIQAIRHGMFHYYLLKAGPGALMAADG</sequence>
<organism evidence="1 2">
    <name type="scientific">Agaricicola taiwanensis</name>
    <dbReference type="NCBI Taxonomy" id="591372"/>
    <lineage>
        <taxon>Bacteria</taxon>
        <taxon>Pseudomonadati</taxon>
        <taxon>Pseudomonadota</taxon>
        <taxon>Alphaproteobacteria</taxon>
        <taxon>Rhodobacterales</taxon>
        <taxon>Paracoccaceae</taxon>
        <taxon>Agaricicola</taxon>
    </lineage>
</organism>
<dbReference type="EMBL" id="BMCP01000001">
    <property type="protein sequence ID" value="GGE31210.1"/>
    <property type="molecule type" value="Genomic_DNA"/>
</dbReference>
<accession>A0A8J2VM03</accession>
<reference evidence="1" key="1">
    <citation type="journal article" date="2014" name="Int. J. Syst. Evol. Microbiol.">
        <title>Complete genome sequence of Corynebacterium casei LMG S-19264T (=DSM 44701T), isolated from a smear-ripened cheese.</title>
        <authorList>
            <consortium name="US DOE Joint Genome Institute (JGI-PGF)"/>
            <person name="Walter F."/>
            <person name="Albersmeier A."/>
            <person name="Kalinowski J."/>
            <person name="Ruckert C."/>
        </authorList>
    </citation>
    <scope>NUCLEOTIDE SEQUENCE</scope>
    <source>
        <strain evidence="1">CCM 7684</strain>
    </source>
</reference>
<dbReference type="AlphaFoldDB" id="A0A8J2VM03"/>
<gene>
    <name evidence="1" type="ORF">GCM10007276_05500</name>
</gene>